<evidence type="ECO:0000313" key="1">
    <source>
        <dbReference type="EMBL" id="KAJ9647307.1"/>
    </source>
</evidence>
<keyword evidence="1" id="KW-0378">Hydrolase</keyword>
<gene>
    <name evidence="1" type="primary">RIM13</name>
    <name evidence="1" type="ORF">H2199_002294</name>
</gene>
<comment type="caution">
    <text evidence="1">The sequence shown here is derived from an EMBL/GenBank/DDBJ whole genome shotgun (WGS) entry which is preliminary data.</text>
</comment>
<dbReference type="EMBL" id="JAPDRP010000005">
    <property type="protein sequence ID" value="KAJ9647307.1"/>
    <property type="molecule type" value="Genomic_DNA"/>
</dbReference>
<sequence length="785" mass="86854">MKAEAVDLQASIANATSKDEALELALQAAELCMKALKIATDREQKSDMTSRCQTLLTEAERIKTITQWPLTPVLTPAMTPGPASSPNASPLTLRRETEAIGTPTPVRVKQLVEPVSSGELSKAEKIILLKSSKLNGFTFPPWQGAPEPDEFALSQGAEAFRISPNGKYVVRLNFNGCYRKVVIDDRLPTSKNMRVLHVIDRRNPSLLWPALLEKAYLKVRGGYDFPGSHSGTDLWILTGWIPEQIWLENSETDADQLWGRILSAFNKGDVLITLGTGRMSHRIERQLGLEGEHDYAVLDLKEQGSSRLLCLKNPWCEGTSWKGKLPELSTAESSEPDFGLHACRSPQPVEQASSVQSSSGSVRHAHEQGIFWIDIDNVLRHFQSIFLNWNPGLFSYRQDAHFAWDLSNRLDSVTCFVNHPQFKVVAKGESIVWLLLSRHLKDRVQGAQEAPLDVANAEDGQSRVAKEDLAGYISMFAFDRKGTRVYLRDGSLERAPYVDSPQTLLRLQPDVDITYSIVIDEEDMSSTPHSFTLSAFSTLPVTLDKADSPYTCQRLISSAWTQATAGGNANDPTYSENPQFSLRVVEHTAAAILIQTPSDDIHVHVKLVHGRGRRVYTLTSKDVIADSGQHRRGSAVIEISDLYPDVRFGHSVSRIAAPLVPRRFVCISIVAKFVRSVAFPSDDLLSFNDGQAGARSPLRVTVELGTGPNRRVLIASSGGAYSDAVSGVRTDEVDLSPQMLYTSDMWLVLDRLCGPASGSQEIYGVEVFCDQPKALDIGVWRNWDF</sequence>
<keyword evidence="2" id="KW-1185">Reference proteome</keyword>
<evidence type="ECO:0000313" key="2">
    <source>
        <dbReference type="Proteomes" id="UP001172680"/>
    </source>
</evidence>
<proteinExistence type="predicted"/>
<organism evidence="1 2">
    <name type="scientific">Coniosporium tulheliwenetii</name>
    <dbReference type="NCBI Taxonomy" id="3383036"/>
    <lineage>
        <taxon>Eukaryota</taxon>
        <taxon>Fungi</taxon>
        <taxon>Dikarya</taxon>
        <taxon>Ascomycota</taxon>
        <taxon>Pezizomycotina</taxon>
        <taxon>Dothideomycetes</taxon>
        <taxon>Dothideomycetes incertae sedis</taxon>
        <taxon>Coniosporium</taxon>
    </lineage>
</organism>
<protein>
    <submittedName>
        <fullName evidence="1">Cysteine protease</fullName>
    </submittedName>
</protein>
<accession>A0ACC2ZII3</accession>
<reference evidence="1" key="1">
    <citation type="submission" date="2022-10" db="EMBL/GenBank/DDBJ databases">
        <title>Culturing micro-colonial fungi from biological soil crusts in the Mojave desert and describing Neophaeococcomyces mojavensis, and introducing the new genera and species Taxawa tesnikishii.</title>
        <authorList>
            <person name="Kurbessoian T."/>
            <person name="Stajich J.E."/>
        </authorList>
    </citation>
    <scope>NUCLEOTIDE SEQUENCE</scope>
    <source>
        <strain evidence="1">JES_115</strain>
    </source>
</reference>
<keyword evidence="1" id="KW-0645">Protease</keyword>
<name>A0ACC2ZII3_9PEZI</name>
<dbReference type="Proteomes" id="UP001172680">
    <property type="component" value="Unassembled WGS sequence"/>
</dbReference>